<name>A0A9D4FKH4_DREPO</name>
<evidence type="ECO:0008006" key="3">
    <source>
        <dbReference type="Google" id="ProtNLM"/>
    </source>
</evidence>
<sequence>MNCLDKPGCIWNADGTGFNMGSNVTKVIGPSERNCHVPHITAGKQRLTVMYCGSASGKMIPPFLSSQSPNLAPSIL</sequence>
<keyword evidence="2" id="KW-1185">Reference proteome</keyword>
<accession>A0A9D4FKH4</accession>
<dbReference type="AlphaFoldDB" id="A0A9D4FKH4"/>
<proteinExistence type="predicted"/>
<gene>
    <name evidence="1" type="ORF">DPMN_154088</name>
</gene>
<reference evidence="1" key="1">
    <citation type="journal article" date="2019" name="bioRxiv">
        <title>The Genome of the Zebra Mussel, Dreissena polymorpha: A Resource for Invasive Species Research.</title>
        <authorList>
            <person name="McCartney M.A."/>
            <person name="Auch B."/>
            <person name="Kono T."/>
            <person name="Mallez S."/>
            <person name="Zhang Y."/>
            <person name="Obille A."/>
            <person name="Becker A."/>
            <person name="Abrahante J.E."/>
            <person name="Garbe J."/>
            <person name="Badalamenti J.P."/>
            <person name="Herman A."/>
            <person name="Mangelson H."/>
            <person name="Liachko I."/>
            <person name="Sullivan S."/>
            <person name="Sone E.D."/>
            <person name="Koren S."/>
            <person name="Silverstein K.A.T."/>
            <person name="Beckman K.B."/>
            <person name="Gohl D.M."/>
        </authorList>
    </citation>
    <scope>NUCLEOTIDE SEQUENCE</scope>
    <source>
        <strain evidence="1">Duluth1</strain>
        <tissue evidence="1">Whole animal</tissue>
    </source>
</reference>
<dbReference type="Proteomes" id="UP000828390">
    <property type="component" value="Unassembled WGS sequence"/>
</dbReference>
<protein>
    <recommendedName>
        <fullName evidence="3">DDE-1 domain-containing protein</fullName>
    </recommendedName>
</protein>
<dbReference type="EMBL" id="JAIWYP010000007">
    <property type="protein sequence ID" value="KAH3800455.1"/>
    <property type="molecule type" value="Genomic_DNA"/>
</dbReference>
<evidence type="ECO:0000313" key="1">
    <source>
        <dbReference type="EMBL" id="KAH3800455.1"/>
    </source>
</evidence>
<comment type="caution">
    <text evidence="1">The sequence shown here is derived from an EMBL/GenBank/DDBJ whole genome shotgun (WGS) entry which is preliminary data.</text>
</comment>
<reference evidence="1" key="2">
    <citation type="submission" date="2020-11" db="EMBL/GenBank/DDBJ databases">
        <authorList>
            <person name="McCartney M.A."/>
            <person name="Auch B."/>
            <person name="Kono T."/>
            <person name="Mallez S."/>
            <person name="Becker A."/>
            <person name="Gohl D.M."/>
            <person name="Silverstein K.A.T."/>
            <person name="Koren S."/>
            <person name="Bechman K.B."/>
            <person name="Herman A."/>
            <person name="Abrahante J.E."/>
            <person name="Garbe J."/>
        </authorList>
    </citation>
    <scope>NUCLEOTIDE SEQUENCE</scope>
    <source>
        <strain evidence="1">Duluth1</strain>
        <tissue evidence="1">Whole animal</tissue>
    </source>
</reference>
<evidence type="ECO:0000313" key="2">
    <source>
        <dbReference type="Proteomes" id="UP000828390"/>
    </source>
</evidence>
<organism evidence="1 2">
    <name type="scientific">Dreissena polymorpha</name>
    <name type="common">Zebra mussel</name>
    <name type="synonym">Mytilus polymorpha</name>
    <dbReference type="NCBI Taxonomy" id="45954"/>
    <lineage>
        <taxon>Eukaryota</taxon>
        <taxon>Metazoa</taxon>
        <taxon>Spiralia</taxon>
        <taxon>Lophotrochozoa</taxon>
        <taxon>Mollusca</taxon>
        <taxon>Bivalvia</taxon>
        <taxon>Autobranchia</taxon>
        <taxon>Heteroconchia</taxon>
        <taxon>Euheterodonta</taxon>
        <taxon>Imparidentia</taxon>
        <taxon>Neoheterodontei</taxon>
        <taxon>Myida</taxon>
        <taxon>Dreissenoidea</taxon>
        <taxon>Dreissenidae</taxon>
        <taxon>Dreissena</taxon>
    </lineage>
</organism>